<dbReference type="PANTHER" id="PTHR24421">
    <property type="entry name" value="NITRATE/NITRITE SENSOR PROTEIN NARX-RELATED"/>
    <property type="match status" value="1"/>
</dbReference>
<proteinExistence type="predicted"/>
<keyword evidence="5" id="KW-0902">Two-component regulatory system</keyword>
<protein>
    <recommendedName>
        <fullName evidence="2">histidine kinase</fullName>
        <ecNumber evidence="2">2.7.13.3</ecNumber>
    </recommendedName>
</protein>
<comment type="caution">
    <text evidence="7">The sequence shown here is derived from an EMBL/GenBank/DDBJ whole genome shotgun (WGS) entry which is preliminary data.</text>
</comment>
<dbReference type="EMBL" id="JACHGH010000001">
    <property type="protein sequence ID" value="MBB6451832.1"/>
    <property type="molecule type" value="Genomic_DNA"/>
</dbReference>
<keyword evidence="8" id="KW-1185">Reference proteome</keyword>
<dbReference type="InterPro" id="IPR036890">
    <property type="entry name" value="HATPase_C_sf"/>
</dbReference>
<dbReference type="EC" id="2.7.13.3" evidence="2"/>
<dbReference type="CDD" id="cd16917">
    <property type="entry name" value="HATPase_UhpB-NarQ-NarX-like"/>
    <property type="match status" value="1"/>
</dbReference>
<dbReference type="PANTHER" id="PTHR24421:SF40">
    <property type="entry name" value="SENSOR HISTIDINE KINASE YHCY"/>
    <property type="match status" value="1"/>
</dbReference>
<evidence type="ECO:0000256" key="1">
    <source>
        <dbReference type="ARBA" id="ARBA00000085"/>
    </source>
</evidence>
<dbReference type="InterPro" id="IPR029016">
    <property type="entry name" value="GAF-like_dom_sf"/>
</dbReference>
<dbReference type="GO" id="GO:0000155">
    <property type="term" value="F:phosphorelay sensor kinase activity"/>
    <property type="evidence" value="ECO:0007669"/>
    <property type="project" value="InterPro"/>
</dbReference>
<dbReference type="Gene3D" id="1.20.5.1930">
    <property type="match status" value="1"/>
</dbReference>
<dbReference type="GO" id="GO:0016020">
    <property type="term" value="C:membrane"/>
    <property type="evidence" value="ECO:0007669"/>
    <property type="project" value="InterPro"/>
</dbReference>
<dbReference type="InterPro" id="IPR011712">
    <property type="entry name" value="Sig_transdc_His_kin_sub3_dim/P"/>
</dbReference>
<feature type="domain" description="Histidine kinase/HSP90-like ATPase" evidence="6">
    <location>
        <begin position="386"/>
        <end position="480"/>
    </location>
</feature>
<evidence type="ECO:0000313" key="8">
    <source>
        <dbReference type="Proteomes" id="UP000581688"/>
    </source>
</evidence>
<dbReference type="Gene3D" id="3.30.565.10">
    <property type="entry name" value="Histidine kinase-like ATPase, C-terminal domain"/>
    <property type="match status" value="1"/>
</dbReference>
<evidence type="ECO:0000256" key="2">
    <source>
        <dbReference type="ARBA" id="ARBA00012438"/>
    </source>
</evidence>
<dbReference type="Pfam" id="PF07730">
    <property type="entry name" value="HisKA_3"/>
    <property type="match status" value="1"/>
</dbReference>
<dbReference type="SMART" id="SM00387">
    <property type="entry name" value="HATPase_c"/>
    <property type="match status" value="1"/>
</dbReference>
<dbReference type="SUPFAM" id="SSF55874">
    <property type="entry name" value="ATPase domain of HSP90 chaperone/DNA topoisomerase II/histidine kinase"/>
    <property type="match status" value="1"/>
</dbReference>
<evidence type="ECO:0000256" key="5">
    <source>
        <dbReference type="ARBA" id="ARBA00023012"/>
    </source>
</evidence>
<dbReference type="Pfam" id="PF13185">
    <property type="entry name" value="GAF_2"/>
    <property type="match status" value="1"/>
</dbReference>
<keyword evidence="4 7" id="KW-0418">Kinase</keyword>
<dbReference type="InterPro" id="IPR003594">
    <property type="entry name" value="HATPase_dom"/>
</dbReference>
<gene>
    <name evidence="7" type="ORF">HNQ94_000253</name>
</gene>
<comment type="catalytic activity">
    <reaction evidence="1">
        <text>ATP + protein L-histidine = ADP + protein N-phospho-L-histidine.</text>
        <dbReference type="EC" id="2.7.13.3"/>
    </reaction>
</comment>
<dbReference type="InterPro" id="IPR003018">
    <property type="entry name" value="GAF"/>
</dbReference>
<dbReference type="GO" id="GO:0046983">
    <property type="term" value="F:protein dimerization activity"/>
    <property type="evidence" value="ECO:0007669"/>
    <property type="project" value="InterPro"/>
</dbReference>
<dbReference type="SUPFAM" id="SSF55781">
    <property type="entry name" value="GAF domain-like"/>
    <property type="match status" value="1"/>
</dbReference>
<organism evidence="7 8">
    <name type="scientific">Salirhabdus euzebyi</name>
    <dbReference type="NCBI Taxonomy" id="394506"/>
    <lineage>
        <taxon>Bacteria</taxon>
        <taxon>Bacillati</taxon>
        <taxon>Bacillota</taxon>
        <taxon>Bacilli</taxon>
        <taxon>Bacillales</taxon>
        <taxon>Bacillaceae</taxon>
        <taxon>Salirhabdus</taxon>
    </lineage>
</organism>
<dbReference type="InterPro" id="IPR050482">
    <property type="entry name" value="Sensor_HK_TwoCompSys"/>
</dbReference>
<dbReference type="Proteomes" id="UP000581688">
    <property type="component" value="Unassembled WGS sequence"/>
</dbReference>
<sequence>MLDEKRKLQALKTIAETLNECQNKQEMLQSVLKQLIEITHFRTGWIFIEHGNMQLGADEGLPEALSIHEKAPLCGEDCYCISKYKTGKLTKATNIIECKRLNLAIQQNKYDTEGLSHHATVPLKTPEKSYGLLNVAAPNRSEYIEEELNLLESVAYQIGTALRRIEQYEQEEERVRLLEKLNDFVQHLRKIRRIQPFITFVSKYVKDMFSFSGIQLTIQQYDTKLGDMENENLEFIPFPEIDGQLLYATPYLLSPIEEEILQLIINHTELTYRDLVLQEKETSMARVQERARLAQDLHDSVSQLLFSIVLTSRAAKHLFPGTNEDNPIQDIYDLSTQALQEMRSLIAGQKPTALEKGLLTGLVEYAEKVKLKPNIHAEGSNTIPYSIEEALYRIGQEAIHNVKKHAKTEEIFITLKRTSDSFTLVIEDNGIGFDQERMAEFQSYGLKGMQERASAFEGKVTINSTRKIGTTIHVYIPNPAK</sequence>
<accession>A0A841Q1E5</accession>
<dbReference type="Gene3D" id="3.30.450.40">
    <property type="match status" value="1"/>
</dbReference>
<dbReference type="AlphaFoldDB" id="A0A841Q1E5"/>
<dbReference type="Pfam" id="PF02518">
    <property type="entry name" value="HATPase_c"/>
    <property type="match status" value="1"/>
</dbReference>
<reference evidence="7 8" key="1">
    <citation type="submission" date="2020-08" db="EMBL/GenBank/DDBJ databases">
        <title>Genomic Encyclopedia of Type Strains, Phase IV (KMG-IV): sequencing the most valuable type-strain genomes for metagenomic binning, comparative biology and taxonomic classification.</title>
        <authorList>
            <person name="Goeker M."/>
        </authorList>
    </citation>
    <scope>NUCLEOTIDE SEQUENCE [LARGE SCALE GENOMIC DNA]</scope>
    <source>
        <strain evidence="7 8">DSM 19612</strain>
    </source>
</reference>
<dbReference type="RefSeq" id="WP_174496433.1">
    <property type="nucleotide sequence ID" value="NZ_CADDWK010000007.1"/>
</dbReference>
<keyword evidence="3" id="KW-0808">Transferase</keyword>
<name>A0A841Q1E5_9BACI</name>
<evidence type="ECO:0000259" key="6">
    <source>
        <dbReference type="SMART" id="SM00387"/>
    </source>
</evidence>
<evidence type="ECO:0000313" key="7">
    <source>
        <dbReference type="EMBL" id="MBB6451832.1"/>
    </source>
</evidence>
<evidence type="ECO:0000256" key="3">
    <source>
        <dbReference type="ARBA" id="ARBA00022679"/>
    </source>
</evidence>
<evidence type="ECO:0000256" key="4">
    <source>
        <dbReference type="ARBA" id="ARBA00022777"/>
    </source>
</evidence>